<dbReference type="EMBL" id="CM047583">
    <property type="protein sequence ID" value="KAI9912815.1"/>
    <property type="molecule type" value="Genomic_DNA"/>
</dbReference>
<accession>A0ACC0W3R5</accession>
<evidence type="ECO:0000313" key="2">
    <source>
        <dbReference type="Proteomes" id="UP001163321"/>
    </source>
</evidence>
<gene>
    <name evidence="1" type="ORF">PsorP6_006271</name>
</gene>
<evidence type="ECO:0000313" key="1">
    <source>
        <dbReference type="EMBL" id="KAI9912815.1"/>
    </source>
</evidence>
<name>A0ACC0W3R5_9STRA</name>
<sequence length="642" mass="72593">MQSSNAEDSATSKWMKMISSTFLGEGSSSPFFARHAGGSTCDEGARVSQESLQRWAKLRAENGLNPTPELKIALVGGSAVGKTSIVRRWLQRSYPPTYCPTIGVDIHTLMWTYCNQDVLLHIWDVSSAEVDASASSIHSLVCDELDGVFFVFNVHRVSSIAAIDKWRHCLSKYVSPKETPCFLLAHKADLLQKRVMTSADIAAYAKTAGYKGWMWTVGKAALGESDKKPAVKDALDRMVEWICRDRFATEHLRLARLTKRQGVLETSGTPARLPIVPVDDTLRHFPSSLRRLPMKTITTLPREDKRDDDGMKFDGGSWMVGLEKGVYLHPTSCRLLGNDTTDDEVDSVEEFVFPFGNTRDFHAQENASESCEDDEQEEKREDEEDEAWRFFAGSISRTQAETLLATREPGTFLLRRKDAQTLILSYLGSDHVHHVLIEYTHQRYHVGSSKTPGSTSFATLWKCLRSVRRYAYRGLVFTRDLDFNVVKKQNVVLQESSSPSGSVIDTRTPRLPSRWCPRSGSTSSPGSSSHSRQASPTPARKARGLQATQEQVTIPPQVCLNEIIAEYYDNLRERIAYFANHQEPEEDCQDVTRLLKMVEQEKKDLWPVDSHETERKWRELVKNMETWNRIVMNLELCTVKGT</sequence>
<organism evidence="1 2">
    <name type="scientific">Peronosclerospora sorghi</name>
    <dbReference type="NCBI Taxonomy" id="230839"/>
    <lineage>
        <taxon>Eukaryota</taxon>
        <taxon>Sar</taxon>
        <taxon>Stramenopiles</taxon>
        <taxon>Oomycota</taxon>
        <taxon>Peronosporomycetes</taxon>
        <taxon>Peronosporales</taxon>
        <taxon>Peronosporaceae</taxon>
        <taxon>Peronosclerospora</taxon>
    </lineage>
</organism>
<proteinExistence type="predicted"/>
<dbReference type="Proteomes" id="UP001163321">
    <property type="component" value="Chromosome 4"/>
</dbReference>
<reference evidence="1 2" key="1">
    <citation type="journal article" date="2022" name="bioRxiv">
        <title>The genome of the oomycete Peronosclerospora sorghi, a cosmopolitan pathogen of maize and sorghum, is inflated with dispersed pseudogenes.</title>
        <authorList>
            <person name="Fletcher K."/>
            <person name="Martin F."/>
            <person name="Isakeit T."/>
            <person name="Cavanaugh K."/>
            <person name="Magill C."/>
            <person name="Michelmore R."/>
        </authorList>
    </citation>
    <scope>NUCLEOTIDE SEQUENCE [LARGE SCALE GENOMIC DNA]</scope>
    <source>
        <strain evidence="1">P6</strain>
    </source>
</reference>
<protein>
    <submittedName>
        <fullName evidence="1">Uncharacterized protein</fullName>
    </submittedName>
</protein>
<keyword evidence="2" id="KW-1185">Reference proteome</keyword>
<comment type="caution">
    <text evidence="1">The sequence shown here is derived from an EMBL/GenBank/DDBJ whole genome shotgun (WGS) entry which is preliminary data.</text>
</comment>